<comment type="caution">
    <text evidence="1">The sequence shown here is derived from an EMBL/GenBank/DDBJ whole genome shotgun (WGS) entry which is preliminary data.</text>
</comment>
<sequence>MSEAGGAKEELGVVESREWYLSAYAPDGVPTSEHLKLRTLSLSLGPDSIPDQHTALQLLWISVDPYLRSRMTGHSEGLFFSQFELNQVLTEFGIGRVIRSKSSEFSEGDIVINPYSPIAEYCVVPAASLRKIDAGISLPDYLSSLGVPGFTAWLGIEVLGNAKPGSNVFISAAAGGVGMFAGQLAKLKGCRVIGSTGSDEKVKLLKEEFGYDDAFNYNKETDFDAALSKYLPNGIDIYFENVGGKMLEAVLNHVNRGARIPVCGMISQYNKRWTEREGVRNLLNMVGKEVKMQGFLVGTYLDRFGDFMEEMVGHVKQGKIHSKHKIYNGIESFLESFASLFSSSNSGKVVIQVV</sequence>
<dbReference type="EMBL" id="CM037151">
    <property type="protein sequence ID" value="KAH7842121.1"/>
    <property type="molecule type" value="Genomic_DNA"/>
</dbReference>
<organism evidence="1 2">
    <name type="scientific">Vaccinium darrowii</name>
    <dbReference type="NCBI Taxonomy" id="229202"/>
    <lineage>
        <taxon>Eukaryota</taxon>
        <taxon>Viridiplantae</taxon>
        <taxon>Streptophyta</taxon>
        <taxon>Embryophyta</taxon>
        <taxon>Tracheophyta</taxon>
        <taxon>Spermatophyta</taxon>
        <taxon>Magnoliopsida</taxon>
        <taxon>eudicotyledons</taxon>
        <taxon>Gunneridae</taxon>
        <taxon>Pentapetalae</taxon>
        <taxon>asterids</taxon>
        <taxon>Ericales</taxon>
        <taxon>Ericaceae</taxon>
        <taxon>Vaccinioideae</taxon>
        <taxon>Vaccinieae</taxon>
        <taxon>Vaccinium</taxon>
    </lineage>
</organism>
<name>A0ACB7XMG2_9ERIC</name>
<gene>
    <name evidence="1" type="ORF">Vadar_001719</name>
</gene>
<proteinExistence type="predicted"/>
<keyword evidence="2" id="KW-1185">Reference proteome</keyword>
<dbReference type="Proteomes" id="UP000828048">
    <property type="component" value="Chromosome 1"/>
</dbReference>
<evidence type="ECO:0000313" key="1">
    <source>
        <dbReference type="EMBL" id="KAH7842121.1"/>
    </source>
</evidence>
<accession>A0ACB7XMG2</accession>
<protein>
    <submittedName>
        <fullName evidence="1">Uncharacterized protein</fullName>
    </submittedName>
</protein>
<evidence type="ECO:0000313" key="2">
    <source>
        <dbReference type="Proteomes" id="UP000828048"/>
    </source>
</evidence>
<reference evidence="1 2" key="1">
    <citation type="journal article" date="2021" name="Hortic Res">
        <title>High-quality reference genome and annotation aids understanding of berry development for evergreen blueberry (Vaccinium darrowii).</title>
        <authorList>
            <person name="Yu J."/>
            <person name="Hulse-Kemp A.M."/>
            <person name="Babiker E."/>
            <person name="Staton M."/>
        </authorList>
    </citation>
    <scope>NUCLEOTIDE SEQUENCE [LARGE SCALE GENOMIC DNA]</scope>
    <source>
        <strain evidence="2">cv. NJ 8807/NJ 8810</strain>
        <tissue evidence="1">Young leaf</tissue>
    </source>
</reference>